<keyword evidence="3" id="KW-1185">Reference proteome</keyword>
<dbReference type="InterPro" id="IPR052022">
    <property type="entry name" value="26kDa_periplasmic_antigen"/>
</dbReference>
<dbReference type="Gene3D" id="3.30.110.170">
    <property type="entry name" value="Protein of unknown function (DUF541), domain 1"/>
    <property type="match status" value="1"/>
</dbReference>
<gene>
    <name evidence="2" type="ORF">GCM10007875_13910</name>
</gene>
<accession>A0ABQ5YS94</accession>
<dbReference type="Proteomes" id="UP001156664">
    <property type="component" value="Unassembled WGS sequence"/>
</dbReference>
<name>A0ABQ5YS94_9BURK</name>
<dbReference type="Gene3D" id="3.30.70.2970">
    <property type="entry name" value="Protein of unknown function (DUF541), domain 2"/>
    <property type="match status" value="1"/>
</dbReference>
<proteinExistence type="predicted"/>
<dbReference type="EMBL" id="BSOJ01000015">
    <property type="protein sequence ID" value="GLR26301.1"/>
    <property type="molecule type" value="Genomic_DNA"/>
</dbReference>
<protein>
    <recommendedName>
        <fullName evidence="4">DUF541 domain-containing protein</fullName>
    </recommendedName>
</protein>
<dbReference type="RefSeq" id="WP_284280847.1">
    <property type="nucleotide sequence ID" value="NZ_BSOJ01000015.1"/>
</dbReference>
<dbReference type="InterPro" id="IPR007497">
    <property type="entry name" value="SIMPL/DUF541"/>
</dbReference>
<sequence length="240" mass="25789">MNQLITKSKPLLFLALGLSGIALSNPVFAQTCEKSPAVNLSAQAMQEVENNMVQMNWQVQVERSAAGKAMRDASNTLNEALATLKKNANVRNLRSNVETYPRYGKDQLVTGWVSTGSLSFEMPLAALEKNSDLALPENVALTNIQYFTSPDVLEKTRAVLIQQAIREFRSKASEVAKGFGQAGYSLGDVNINDQSGGGPRPVFATRAYAAEAPMAKMNVPVAGGTNQVIVSVNGQVCLKP</sequence>
<dbReference type="PANTHER" id="PTHR34387">
    <property type="entry name" value="SLR1258 PROTEIN"/>
    <property type="match status" value="1"/>
</dbReference>
<evidence type="ECO:0000313" key="2">
    <source>
        <dbReference type="EMBL" id="GLR26301.1"/>
    </source>
</evidence>
<reference evidence="3" key="1">
    <citation type="journal article" date="2019" name="Int. J. Syst. Evol. Microbiol.">
        <title>The Global Catalogue of Microorganisms (GCM) 10K type strain sequencing project: providing services to taxonomists for standard genome sequencing and annotation.</title>
        <authorList>
            <consortium name="The Broad Institute Genomics Platform"/>
            <consortium name="The Broad Institute Genome Sequencing Center for Infectious Disease"/>
            <person name="Wu L."/>
            <person name="Ma J."/>
        </authorList>
    </citation>
    <scope>NUCLEOTIDE SEQUENCE [LARGE SCALE GENOMIC DNA]</scope>
    <source>
        <strain evidence="3">NBRC 105857</strain>
    </source>
</reference>
<dbReference type="PANTHER" id="PTHR34387:SF1">
    <property type="entry name" value="PERIPLASMIC IMMUNOGENIC PROTEIN"/>
    <property type="match status" value="1"/>
</dbReference>
<evidence type="ECO:0000256" key="1">
    <source>
        <dbReference type="SAM" id="SignalP"/>
    </source>
</evidence>
<keyword evidence="1" id="KW-0732">Signal</keyword>
<dbReference type="Pfam" id="PF04402">
    <property type="entry name" value="SIMPL"/>
    <property type="match status" value="1"/>
</dbReference>
<comment type="caution">
    <text evidence="2">The sequence shown here is derived from an EMBL/GenBank/DDBJ whole genome shotgun (WGS) entry which is preliminary data.</text>
</comment>
<organism evidence="2 3">
    <name type="scientific">Limnobacter litoralis</name>
    <dbReference type="NCBI Taxonomy" id="481366"/>
    <lineage>
        <taxon>Bacteria</taxon>
        <taxon>Pseudomonadati</taxon>
        <taxon>Pseudomonadota</taxon>
        <taxon>Betaproteobacteria</taxon>
        <taxon>Burkholderiales</taxon>
        <taxon>Burkholderiaceae</taxon>
        <taxon>Limnobacter</taxon>
    </lineage>
</organism>
<evidence type="ECO:0000313" key="3">
    <source>
        <dbReference type="Proteomes" id="UP001156664"/>
    </source>
</evidence>
<feature type="chain" id="PRO_5046771021" description="DUF541 domain-containing protein" evidence="1">
    <location>
        <begin position="30"/>
        <end position="240"/>
    </location>
</feature>
<evidence type="ECO:0008006" key="4">
    <source>
        <dbReference type="Google" id="ProtNLM"/>
    </source>
</evidence>
<feature type="signal peptide" evidence="1">
    <location>
        <begin position="1"/>
        <end position="29"/>
    </location>
</feature>